<reference evidence="4" key="1">
    <citation type="journal article" date="2006" name="Proc. Natl. Acad. Sci. U.S.A.">
        <title>Genome analysis of the smallest free-living eukaryote Ostreococcus tauri unveils many unique features.</title>
        <authorList>
            <person name="Derelle E."/>
            <person name="Ferraz C."/>
            <person name="Rombauts S."/>
            <person name="Rouze P."/>
            <person name="Worden A.Z."/>
            <person name="Robbens S."/>
            <person name="Partensky F."/>
            <person name="Degroeve S."/>
            <person name="Echeynie S."/>
            <person name="Cooke R."/>
            <person name="Saeys Y."/>
            <person name="Wuyts J."/>
            <person name="Jabbari K."/>
            <person name="Bowler C."/>
            <person name="Panaud O."/>
            <person name="Piegu B."/>
            <person name="Ball S.G."/>
            <person name="Ral J.-P."/>
            <person name="Bouget F.-Y."/>
            <person name="Piganeau G."/>
            <person name="De Baets B."/>
            <person name="Picard A."/>
            <person name="Delseny M."/>
            <person name="Demaille J."/>
            <person name="Van de Peer Y."/>
            <person name="Moreau H."/>
        </authorList>
    </citation>
    <scope>NUCLEOTIDE SEQUENCE [LARGE SCALE GENOMIC DNA]</scope>
    <source>
        <strain evidence="4">OTTH 0595 / CCAP 157/2 / RCC745</strain>
    </source>
</reference>
<dbReference type="EMBL" id="CAID01000006">
    <property type="protein sequence ID" value="CEF98384.1"/>
    <property type="molecule type" value="Genomic_DNA"/>
</dbReference>
<keyword evidence="3" id="KW-0436">Ligase</keyword>
<organism evidence="3 4">
    <name type="scientific">Ostreococcus tauri</name>
    <name type="common">Marine green alga</name>
    <dbReference type="NCBI Taxonomy" id="70448"/>
    <lineage>
        <taxon>Eukaryota</taxon>
        <taxon>Viridiplantae</taxon>
        <taxon>Chlorophyta</taxon>
        <taxon>Mamiellophyceae</taxon>
        <taxon>Mamiellales</taxon>
        <taxon>Bathycoccaceae</taxon>
        <taxon>Ostreococcus</taxon>
    </lineage>
</organism>
<dbReference type="Proteomes" id="UP000009170">
    <property type="component" value="Unassembled WGS sequence"/>
</dbReference>
<sequence>MSEIISSEKTRLRVERASRSAYRARSDSKRFASPLHPSAVRGMPPSFLAALPARGAFTETEHKPTPSASDLRPYVHRGTHGDESTSKESSDSIRVRTDGTNILIRQLSQTRARAEAKRRALRAKAASEAKARTEAIAAEAKRVERERSAALERASGTREPKREDATTQGAEKGGAGANPFSRKRAASGEDAGARAGGSAKRGRGST</sequence>
<keyword evidence="4" id="KW-1185">Reference proteome</keyword>
<reference evidence="3 4" key="2">
    <citation type="journal article" date="2014" name="BMC Genomics">
        <title>An improved genome of the model marine alga Ostreococcus tauri unfolds by assessing Illumina de novo assemblies.</title>
        <authorList>
            <person name="Blanc-Mathieu R."/>
            <person name="Verhelst B."/>
            <person name="Derelle E."/>
            <person name="Rombauts S."/>
            <person name="Bouget F.Y."/>
            <person name="Carre I."/>
            <person name="Chateau A."/>
            <person name="Eyre-Walker A."/>
            <person name="Grimsley N."/>
            <person name="Moreau H."/>
            <person name="Piegu B."/>
            <person name="Rivals E."/>
            <person name="Schackwitz W."/>
            <person name="Van de Peer Y."/>
            <person name="Piganeau G."/>
        </authorList>
    </citation>
    <scope>NUCLEOTIDE SEQUENCE [LARGE SCALE GENOMIC DNA]</scope>
    <source>
        <strain evidence="4">OTTH 0595 / CCAP 157/2 / RCC745</strain>
    </source>
</reference>
<dbReference type="GeneID" id="34945907"/>
<feature type="compositionally biased region" description="Basic and acidic residues" evidence="1">
    <location>
        <begin position="79"/>
        <end position="97"/>
    </location>
</feature>
<evidence type="ECO:0000313" key="4">
    <source>
        <dbReference type="Proteomes" id="UP000009170"/>
    </source>
</evidence>
<dbReference type="GO" id="GO:0016874">
    <property type="term" value="F:ligase activity"/>
    <property type="evidence" value="ECO:0007669"/>
    <property type="project" value="UniProtKB-KW"/>
</dbReference>
<dbReference type="InParanoid" id="A0A090M8G8"/>
<evidence type="ECO:0000313" key="3">
    <source>
        <dbReference type="EMBL" id="CEF98384.1"/>
    </source>
</evidence>
<evidence type="ECO:0000259" key="2">
    <source>
        <dbReference type="Pfam" id="PF10172"/>
    </source>
</evidence>
<gene>
    <name evidence="3" type="ORF">OT_ostta06g02610</name>
</gene>
<feature type="domain" description="DET1- and DDB1-associated protein 1" evidence="2">
    <location>
        <begin position="46"/>
        <end position="110"/>
    </location>
</feature>
<dbReference type="AlphaFoldDB" id="A0A090M8G8"/>
<proteinExistence type="predicted"/>
<evidence type="ECO:0000256" key="1">
    <source>
        <dbReference type="SAM" id="MobiDB-lite"/>
    </source>
</evidence>
<protein>
    <submittedName>
        <fullName evidence="3">Ubiquitin ligase, Det1/DDB1-complexing</fullName>
    </submittedName>
</protein>
<name>A0A090M8G8_OSTTA</name>
<feature type="compositionally biased region" description="Basic and acidic residues" evidence="1">
    <location>
        <begin position="125"/>
        <end position="165"/>
    </location>
</feature>
<feature type="compositionally biased region" description="Basic and acidic residues" evidence="1">
    <location>
        <begin position="1"/>
        <end position="30"/>
    </location>
</feature>
<dbReference type="KEGG" id="ota:OT_ostta06g02610"/>
<dbReference type="Pfam" id="PF10172">
    <property type="entry name" value="DDA1"/>
    <property type="match status" value="1"/>
</dbReference>
<feature type="region of interest" description="Disordered" evidence="1">
    <location>
        <begin position="1"/>
        <end position="206"/>
    </location>
</feature>
<comment type="caution">
    <text evidence="3">The sequence shown here is derived from an EMBL/GenBank/DDBJ whole genome shotgun (WGS) entry which is preliminary data.</text>
</comment>
<dbReference type="InterPro" id="IPR018276">
    <property type="entry name" value="DDA1_dom"/>
</dbReference>
<dbReference type="RefSeq" id="XP_022839235.1">
    <property type="nucleotide sequence ID" value="XM_022984035.1"/>
</dbReference>
<accession>A0A090M8G8</accession>